<comment type="caution">
    <text evidence="8">The sequence shown here is derived from an EMBL/GenBank/DDBJ whole genome shotgun (WGS) entry which is preliminary data.</text>
</comment>
<keyword evidence="4" id="KW-0862">Zinc</keyword>
<dbReference type="PANTHER" id="PTHR30471:SF3">
    <property type="entry name" value="UPF0758 PROTEIN YEES-RELATED"/>
    <property type="match status" value="1"/>
</dbReference>
<reference evidence="8" key="1">
    <citation type="submission" date="2023-07" db="EMBL/GenBank/DDBJ databases">
        <title>Genomic Encyclopedia of Type Strains, Phase IV (KMG-IV): sequencing the most valuable type-strain genomes for metagenomic binning, comparative biology and taxonomic classification.</title>
        <authorList>
            <person name="Goeker M."/>
        </authorList>
    </citation>
    <scope>NUCLEOTIDE SEQUENCE</scope>
    <source>
        <strain evidence="8">DSM 26174</strain>
    </source>
</reference>
<keyword evidence="2" id="KW-0479">Metal-binding</keyword>
<dbReference type="GO" id="GO:0008237">
    <property type="term" value="F:metallopeptidase activity"/>
    <property type="evidence" value="ECO:0007669"/>
    <property type="project" value="UniProtKB-KW"/>
</dbReference>
<dbReference type="NCBIfam" id="TIGR00608">
    <property type="entry name" value="radc"/>
    <property type="match status" value="1"/>
</dbReference>
<proteinExistence type="inferred from homology"/>
<dbReference type="RefSeq" id="WP_309940063.1">
    <property type="nucleotide sequence ID" value="NZ_AP025305.1"/>
</dbReference>
<feature type="domain" description="MPN" evidence="7">
    <location>
        <begin position="108"/>
        <end position="230"/>
    </location>
</feature>
<comment type="similarity">
    <text evidence="6">Belongs to the UPF0758 family.</text>
</comment>
<evidence type="ECO:0000313" key="9">
    <source>
        <dbReference type="Proteomes" id="UP001185092"/>
    </source>
</evidence>
<keyword evidence="5" id="KW-0482">Metalloprotease</keyword>
<dbReference type="Proteomes" id="UP001185092">
    <property type="component" value="Unassembled WGS sequence"/>
</dbReference>
<keyword evidence="9" id="KW-1185">Reference proteome</keyword>
<dbReference type="InterPro" id="IPR025657">
    <property type="entry name" value="RadC_JAB"/>
</dbReference>
<dbReference type="InterPro" id="IPR046778">
    <property type="entry name" value="UPF0758_N"/>
</dbReference>
<dbReference type="Pfam" id="PF04002">
    <property type="entry name" value="RadC"/>
    <property type="match status" value="1"/>
</dbReference>
<accession>A0AAE3XLM6</accession>
<dbReference type="AlphaFoldDB" id="A0AAE3XLM6"/>
<evidence type="ECO:0000256" key="5">
    <source>
        <dbReference type="ARBA" id="ARBA00023049"/>
    </source>
</evidence>
<dbReference type="PROSITE" id="PS01302">
    <property type="entry name" value="UPF0758"/>
    <property type="match status" value="1"/>
</dbReference>
<dbReference type="PANTHER" id="PTHR30471">
    <property type="entry name" value="DNA REPAIR PROTEIN RADC"/>
    <property type="match status" value="1"/>
</dbReference>
<keyword evidence="1" id="KW-0645">Protease</keyword>
<protein>
    <submittedName>
        <fullName evidence="8">DNA repair protein RadC</fullName>
    </submittedName>
</protein>
<dbReference type="InterPro" id="IPR001405">
    <property type="entry name" value="UPF0758"/>
</dbReference>
<keyword evidence="3" id="KW-0378">Hydrolase</keyword>
<dbReference type="PROSITE" id="PS50249">
    <property type="entry name" value="MPN"/>
    <property type="match status" value="1"/>
</dbReference>
<dbReference type="NCBIfam" id="NF000642">
    <property type="entry name" value="PRK00024.1"/>
    <property type="match status" value="1"/>
</dbReference>
<dbReference type="EMBL" id="JAVDQD010000004">
    <property type="protein sequence ID" value="MDR6240186.1"/>
    <property type="molecule type" value="Genomic_DNA"/>
</dbReference>
<dbReference type="SUPFAM" id="SSF102712">
    <property type="entry name" value="JAB1/MPN domain"/>
    <property type="match status" value="1"/>
</dbReference>
<dbReference type="GO" id="GO:0006508">
    <property type="term" value="P:proteolysis"/>
    <property type="evidence" value="ECO:0007669"/>
    <property type="project" value="UniProtKB-KW"/>
</dbReference>
<dbReference type="CDD" id="cd08071">
    <property type="entry name" value="MPN_DUF2466"/>
    <property type="match status" value="1"/>
</dbReference>
<evidence type="ECO:0000313" key="8">
    <source>
        <dbReference type="EMBL" id="MDR6240186.1"/>
    </source>
</evidence>
<evidence type="ECO:0000256" key="6">
    <source>
        <dbReference type="RuleBase" id="RU003797"/>
    </source>
</evidence>
<sequence length="230" mass="25416">MQAKYLSIQEWAEADRPREKLLLKGKHNLSDAELLAILLGSGTKSLSAVDLAKSILKESDNNLNSLAKLNFNELIKFKGIGSAKAIAIISALELGKRRSSHSPISRPKIQSSKDAYQVLQKHLMDLHHEEFWILFLNRANDILSEKRISLGGMSGTVADPKIVFYEALQQKAQAIIIAHNHPSGNPTPSQADLALTKKLVAAGKMLDIQILDHIIFCDHCYKSFADEGIL</sequence>
<gene>
    <name evidence="8" type="ORF">HNQ88_003252</name>
</gene>
<evidence type="ECO:0000259" key="7">
    <source>
        <dbReference type="PROSITE" id="PS50249"/>
    </source>
</evidence>
<evidence type="ECO:0000256" key="3">
    <source>
        <dbReference type="ARBA" id="ARBA00022801"/>
    </source>
</evidence>
<evidence type="ECO:0000256" key="1">
    <source>
        <dbReference type="ARBA" id="ARBA00022670"/>
    </source>
</evidence>
<evidence type="ECO:0000256" key="4">
    <source>
        <dbReference type="ARBA" id="ARBA00022833"/>
    </source>
</evidence>
<dbReference type="GO" id="GO:0046872">
    <property type="term" value="F:metal ion binding"/>
    <property type="evidence" value="ECO:0007669"/>
    <property type="project" value="UniProtKB-KW"/>
</dbReference>
<evidence type="ECO:0000256" key="2">
    <source>
        <dbReference type="ARBA" id="ARBA00022723"/>
    </source>
</evidence>
<dbReference type="InterPro" id="IPR020891">
    <property type="entry name" value="UPF0758_CS"/>
</dbReference>
<dbReference type="Gene3D" id="3.40.140.10">
    <property type="entry name" value="Cytidine Deaminase, domain 2"/>
    <property type="match status" value="1"/>
</dbReference>
<name>A0AAE3XLM6_9BACT</name>
<organism evidence="8 9">
    <name type="scientific">Aureibacter tunicatorum</name>
    <dbReference type="NCBI Taxonomy" id="866807"/>
    <lineage>
        <taxon>Bacteria</taxon>
        <taxon>Pseudomonadati</taxon>
        <taxon>Bacteroidota</taxon>
        <taxon>Cytophagia</taxon>
        <taxon>Cytophagales</taxon>
        <taxon>Persicobacteraceae</taxon>
        <taxon>Aureibacter</taxon>
    </lineage>
</organism>
<dbReference type="InterPro" id="IPR037518">
    <property type="entry name" value="MPN"/>
</dbReference>
<dbReference type="Pfam" id="PF20582">
    <property type="entry name" value="UPF0758_N"/>
    <property type="match status" value="1"/>
</dbReference>